<proteinExistence type="predicted"/>
<feature type="domain" description="CHK kinase-like" evidence="1">
    <location>
        <begin position="406"/>
        <end position="612"/>
    </location>
</feature>
<dbReference type="Gene3D" id="3.90.1200.10">
    <property type="match status" value="1"/>
</dbReference>
<evidence type="ECO:0000259" key="1">
    <source>
        <dbReference type="SMART" id="SM00587"/>
    </source>
</evidence>
<dbReference type="InterPro" id="IPR011009">
    <property type="entry name" value="Kinase-like_dom_sf"/>
</dbReference>
<dbReference type="SMART" id="SM00587">
    <property type="entry name" value="CHK"/>
    <property type="match status" value="1"/>
</dbReference>
<organism evidence="2 3">
    <name type="scientific">Hypothenemus hampei</name>
    <name type="common">Coffee berry borer</name>
    <dbReference type="NCBI Taxonomy" id="57062"/>
    <lineage>
        <taxon>Eukaryota</taxon>
        <taxon>Metazoa</taxon>
        <taxon>Ecdysozoa</taxon>
        <taxon>Arthropoda</taxon>
        <taxon>Hexapoda</taxon>
        <taxon>Insecta</taxon>
        <taxon>Pterygota</taxon>
        <taxon>Neoptera</taxon>
        <taxon>Endopterygota</taxon>
        <taxon>Coleoptera</taxon>
        <taxon>Polyphaga</taxon>
        <taxon>Cucujiformia</taxon>
        <taxon>Curculionidae</taxon>
        <taxon>Scolytinae</taxon>
        <taxon>Hypothenemus</taxon>
    </lineage>
</organism>
<keyword evidence="3" id="KW-1185">Reference proteome</keyword>
<gene>
    <name evidence="2" type="ORF">ABEB36_004619</name>
</gene>
<accession>A0ABD1F3W6</accession>
<name>A0ABD1F3W6_HYPHA</name>
<dbReference type="PANTHER" id="PTHR11012">
    <property type="entry name" value="PROTEIN KINASE-LIKE DOMAIN-CONTAINING"/>
    <property type="match status" value="1"/>
</dbReference>
<dbReference type="SUPFAM" id="SSF56112">
    <property type="entry name" value="Protein kinase-like (PK-like)"/>
    <property type="match status" value="1"/>
</dbReference>
<dbReference type="EMBL" id="JBDJPC010000003">
    <property type="protein sequence ID" value="KAL1509955.1"/>
    <property type="molecule type" value="Genomic_DNA"/>
</dbReference>
<protein>
    <recommendedName>
        <fullName evidence="1">CHK kinase-like domain-containing protein</fullName>
    </recommendedName>
</protein>
<evidence type="ECO:0000313" key="3">
    <source>
        <dbReference type="Proteomes" id="UP001566132"/>
    </source>
</evidence>
<comment type="caution">
    <text evidence="2">The sequence shown here is derived from an EMBL/GenBank/DDBJ whole genome shotgun (WGS) entry which is preliminary data.</text>
</comment>
<dbReference type="Pfam" id="PF02958">
    <property type="entry name" value="EcKL"/>
    <property type="match status" value="1"/>
</dbReference>
<dbReference type="PANTHER" id="PTHR11012:SF48">
    <property type="entry name" value="CHK KINASE-LIKE DOMAIN-CONTAINING PROTEIN-RELATED"/>
    <property type="match status" value="1"/>
</dbReference>
<evidence type="ECO:0000313" key="2">
    <source>
        <dbReference type="EMBL" id="KAL1509955.1"/>
    </source>
</evidence>
<sequence length="705" mass="82698">MNVHDFFLLDDTLRSELSLPASKKLEYTLDDNNILNVESNDFVKQFLLVKISGNTKHETLSGNSSVLQPELIIKNKHRESYGAFQNILSKNYALASENNIDDIKLILNTLAKIQTFNIKNQSNNRQEQTGFSIREIINNGNFKSIETSTIKEISEKLQEQFDKLVKSSYLVKSLWSARRNVYVNEEKTHAKILEITHAEHLIPPAYDALLYIFSLSNEKFRQHHFHILIKHYFDALIDNLHKVDVEKAKSINREYIQTQLITLLPVTKFVLVHKLDKSEEIISNLEKYLKYPTFHQEDVYLTVHNKLNSDEYELLDYSLTPIKGRNGHLGEYFNFNIVIRYENQVQDFTLFQKSVGKDTQFDEVIEKGAGIKEDFFYNILYPLYKNYTNLIDDIAPKCYFSNVSSLVLDNLVVSGYKSFPPNTTLNQKGIETILSKIAKYHASSIITEEIITRNSGKKFRFDDHYSDVLSELMLSEEGIFKDWVHSDFVALQHVFQKLLPHFKAKLKVTEDEFVRGLKKMCYAPLSIIKKSNTIRNVINHGDAYVGNMLFKFDENNRIVDGKLIDFQTLRYIPPAFEVQFFILLHSNHQIRKQHFQEFLDFYYQSLSECLRRYKLDPEKLYSRNDYESDLIHTREASIGITYQFAGTIFLNSQLREEVMFSPEKFDYYILKNRDKLTELGWEEDFYRSEITNIFEVLFDFINGDF</sequence>
<dbReference type="InterPro" id="IPR015897">
    <property type="entry name" value="CHK_kinase-like"/>
</dbReference>
<reference evidence="2 3" key="1">
    <citation type="submission" date="2024-05" db="EMBL/GenBank/DDBJ databases">
        <title>Genetic variation in Jamaican populations of the coffee berry borer (Hypothenemus hampei).</title>
        <authorList>
            <person name="Errbii M."/>
            <person name="Myrie A."/>
        </authorList>
    </citation>
    <scope>NUCLEOTIDE SEQUENCE [LARGE SCALE GENOMIC DNA]</scope>
    <source>
        <strain evidence="2">JA-Hopewell-2020-01-JO</strain>
        <tissue evidence="2">Whole body</tissue>
    </source>
</reference>
<dbReference type="Proteomes" id="UP001566132">
    <property type="component" value="Unassembled WGS sequence"/>
</dbReference>
<dbReference type="AlphaFoldDB" id="A0ABD1F3W6"/>
<dbReference type="InterPro" id="IPR004119">
    <property type="entry name" value="EcKL"/>
</dbReference>